<organism evidence="1 2">
    <name type="scientific">Desulfobulbus propionicus (strain ATCC 33891 / DSM 2032 / VKM B-1956 / 1pr3)</name>
    <dbReference type="NCBI Taxonomy" id="577650"/>
    <lineage>
        <taxon>Bacteria</taxon>
        <taxon>Pseudomonadati</taxon>
        <taxon>Thermodesulfobacteriota</taxon>
        <taxon>Desulfobulbia</taxon>
        <taxon>Desulfobulbales</taxon>
        <taxon>Desulfobulbaceae</taxon>
        <taxon>Desulfobulbus</taxon>
    </lineage>
</organism>
<reference evidence="1 2" key="1">
    <citation type="journal article" date="2011" name="Stand. Genomic Sci.">
        <title>Complete genome sequence of Desulfobulbus propionicus type strain (1pr3).</title>
        <authorList>
            <person name="Pagani I."/>
            <person name="Lapidus A."/>
            <person name="Nolan M."/>
            <person name="Lucas S."/>
            <person name="Hammon N."/>
            <person name="Deshpande S."/>
            <person name="Cheng J.F."/>
            <person name="Chertkov O."/>
            <person name="Davenport K."/>
            <person name="Tapia R."/>
            <person name="Han C."/>
            <person name="Goodwin L."/>
            <person name="Pitluck S."/>
            <person name="Liolios K."/>
            <person name="Mavromatis K."/>
            <person name="Ivanova N."/>
            <person name="Mikhailova N."/>
            <person name="Pati A."/>
            <person name="Chen A."/>
            <person name="Palaniappan K."/>
            <person name="Land M."/>
            <person name="Hauser L."/>
            <person name="Chang Y.J."/>
            <person name="Jeffries C.D."/>
            <person name="Detter J.C."/>
            <person name="Brambilla E."/>
            <person name="Kannan K.P."/>
            <person name="Djao O.D."/>
            <person name="Rohde M."/>
            <person name="Pukall R."/>
            <person name="Spring S."/>
            <person name="Goker M."/>
            <person name="Sikorski J."/>
            <person name="Woyke T."/>
            <person name="Bristow J."/>
            <person name="Eisen J.A."/>
            <person name="Markowitz V."/>
            <person name="Hugenholtz P."/>
            <person name="Kyrpides N.C."/>
            <person name="Klenk H.P."/>
        </authorList>
    </citation>
    <scope>NUCLEOTIDE SEQUENCE [LARGE SCALE GENOMIC DNA]</scope>
    <source>
        <strain evidence="2">ATCC 33891 / DSM 2032 / 1pr3</strain>
    </source>
</reference>
<dbReference type="EMBL" id="CP002364">
    <property type="protein sequence ID" value="ADW16311.1"/>
    <property type="molecule type" value="Genomic_DNA"/>
</dbReference>
<dbReference type="AlphaFoldDB" id="A0A7U3YJ11"/>
<sequence>MQERMVGQAEHSLTLQMERGPVVDEKMRSPVGIHARRRQCAPMFRRSTPWSRLTQARGGQSEVGLSEPERVDYALKSGCAANDSDQAPDVLVRLPYTDFDPQPWRPGFLPWSAETELSSSRPVDPEAIHRQLLRLELERYPSLFNLNRIVEESCACIESIFAGRIVLHRELKSMPMYFGPAALLRDALLSLLQWVAPDDTHKAEHGPPVVRVATWPMPQRVCGSIGLCPANPLTGIDPGAAKVVAEVDQDAEENGFLHNAREIIVNICQGQLELVRLPVRVEFQLPLLHPPVDARES</sequence>
<dbReference type="Proteomes" id="UP000006365">
    <property type="component" value="Chromosome"/>
</dbReference>
<protein>
    <submittedName>
        <fullName evidence="1">Uncharacterized protein</fullName>
    </submittedName>
</protein>
<proteinExistence type="predicted"/>
<evidence type="ECO:0000313" key="2">
    <source>
        <dbReference type="Proteomes" id="UP000006365"/>
    </source>
</evidence>
<keyword evidence="2" id="KW-1185">Reference proteome</keyword>
<dbReference type="KEGG" id="dpr:Despr_0120"/>
<evidence type="ECO:0000313" key="1">
    <source>
        <dbReference type="EMBL" id="ADW16311.1"/>
    </source>
</evidence>
<gene>
    <name evidence="1" type="ordered locus">Despr_0120</name>
</gene>
<name>A0A7U3YJ11_DESPD</name>
<accession>A0A7U3YJ11</accession>